<dbReference type="Pfam" id="PF00528">
    <property type="entry name" value="BPD_transp_1"/>
    <property type="match status" value="1"/>
</dbReference>
<keyword evidence="9" id="KW-1185">Reference proteome</keyword>
<dbReference type="SUPFAM" id="SSF161098">
    <property type="entry name" value="MetI-like"/>
    <property type="match status" value="1"/>
</dbReference>
<keyword evidence="5 6" id="KW-0472">Membrane</keyword>
<dbReference type="AlphaFoldDB" id="A0A4Q7KCG7"/>
<evidence type="ECO:0000313" key="9">
    <source>
        <dbReference type="Proteomes" id="UP000294257"/>
    </source>
</evidence>
<protein>
    <submittedName>
        <fullName evidence="8">Osmoprotectant transport system permease protein</fullName>
    </submittedName>
</protein>
<dbReference type="PANTHER" id="PTHR30177">
    <property type="entry name" value="GLYCINE BETAINE/L-PROLINE TRANSPORT SYSTEM PERMEASE PROTEIN PROW"/>
    <property type="match status" value="1"/>
</dbReference>
<dbReference type="PANTHER" id="PTHR30177:SF4">
    <property type="entry name" value="OSMOPROTECTANT IMPORT PERMEASE PROTEIN OSMW"/>
    <property type="match status" value="1"/>
</dbReference>
<feature type="transmembrane region" description="Helical" evidence="6">
    <location>
        <begin position="121"/>
        <end position="149"/>
    </location>
</feature>
<evidence type="ECO:0000313" key="8">
    <source>
        <dbReference type="EMBL" id="RZS30356.1"/>
    </source>
</evidence>
<feature type="domain" description="ABC transmembrane type-1" evidence="7">
    <location>
        <begin position="75"/>
        <end position="256"/>
    </location>
</feature>
<comment type="caution">
    <text evidence="8">The sequence shown here is derived from an EMBL/GenBank/DDBJ whole genome shotgun (WGS) entry which is preliminary data.</text>
</comment>
<evidence type="ECO:0000256" key="3">
    <source>
        <dbReference type="ARBA" id="ARBA00022692"/>
    </source>
</evidence>
<dbReference type="GO" id="GO:0055085">
    <property type="term" value="P:transmembrane transport"/>
    <property type="evidence" value="ECO:0007669"/>
    <property type="project" value="InterPro"/>
</dbReference>
<dbReference type="GO" id="GO:0031460">
    <property type="term" value="P:glycine betaine transport"/>
    <property type="evidence" value="ECO:0007669"/>
    <property type="project" value="TreeGrafter"/>
</dbReference>
<keyword evidence="3 6" id="KW-0812">Transmembrane</keyword>
<evidence type="ECO:0000256" key="2">
    <source>
        <dbReference type="ARBA" id="ARBA00022448"/>
    </source>
</evidence>
<evidence type="ECO:0000256" key="6">
    <source>
        <dbReference type="RuleBase" id="RU363032"/>
    </source>
</evidence>
<feature type="transmembrane region" description="Helical" evidence="6">
    <location>
        <begin position="79"/>
        <end position="101"/>
    </location>
</feature>
<accession>A0A4Q7KCG7</accession>
<dbReference type="Proteomes" id="UP000294257">
    <property type="component" value="Unassembled WGS sequence"/>
</dbReference>
<sequence>MSGDPVTGQVLPERGRYHGAALTVAGRLAANWRALVLRPVIVALAMLVLYLVVNSQTLDPIEARTLTMSAILTELREHIVLSGVSAVLTVAIAIPLGIALTRPHLRWLRPIGLGLGNLGQAIPSIGLIVLLALVIGIGFWTAVIALVAYSALSVLRNTIAGLEAVDRTVIESAHGMGMSRLGVLFRVELPLSVPVILAGVRTALVLTVASAVLGTFIDAGGLGGGLVVGLSLNRPLVSITYGVIVAALALLVDWLALIIEEVLRPHGI</sequence>
<proteinExistence type="inferred from homology"/>
<evidence type="ECO:0000256" key="5">
    <source>
        <dbReference type="ARBA" id="ARBA00023136"/>
    </source>
</evidence>
<reference evidence="8 9" key="1">
    <citation type="submission" date="2019-02" db="EMBL/GenBank/DDBJ databases">
        <title>Genomic Encyclopedia of Type Strains, Phase IV (KMG-IV): sequencing the most valuable type-strain genomes for metagenomic binning, comparative biology and taxonomic classification.</title>
        <authorList>
            <person name="Goeker M."/>
        </authorList>
    </citation>
    <scope>NUCLEOTIDE SEQUENCE [LARGE SCALE GENOMIC DNA]</scope>
    <source>
        <strain evidence="8 9">DSM 101727</strain>
    </source>
</reference>
<evidence type="ECO:0000256" key="1">
    <source>
        <dbReference type="ARBA" id="ARBA00004141"/>
    </source>
</evidence>
<dbReference type="GO" id="GO:0005886">
    <property type="term" value="C:plasma membrane"/>
    <property type="evidence" value="ECO:0007669"/>
    <property type="project" value="UniProtKB-SubCell"/>
</dbReference>
<dbReference type="CDD" id="cd06261">
    <property type="entry name" value="TM_PBP2"/>
    <property type="match status" value="1"/>
</dbReference>
<evidence type="ECO:0000259" key="7">
    <source>
        <dbReference type="PROSITE" id="PS50928"/>
    </source>
</evidence>
<dbReference type="InterPro" id="IPR051204">
    <property type="entry name" value="ABC_transp_perm/SBD"/>
</dbReference>
<comment type="subcellular location">
    <subcellularLocation>
        <location evidence="6">Cell membrane</location>
        <topology evidence="6">Multi-pass membrane protein</topology>
    </subcellularLocation>
    <subcellularLocation>
        <location evidence="1">Membrane</location>
        <topology evidence="1">Multi-pass membrane protein</topology>
    </subcellularLocation>
</comment>
<dbReference type="InterPro" id="IPR000515">
    <property type="entry name" value="MetI-like"/>
</dbReference>
<dbReference type="PROSITE" id="PS50928">
    <property type="entry name" value="ABC_TM1"/>
    <property type="match status" value="1"/>
</dbReference>
<dbReference type="Gene3D" id="1.10.3720.10">
    <property type="entry name" value="MetI-like"/>
    <property type="match status" value="1"/>
</dbReference>
<feature type="transmembrane region" description="Helical" evidence="6">
    <location>
        <begin position="237"/>
        <end position="259"/>
    </location>
</feature>
<name>A0A4Q7KCG7_9PSEU</name>
<keyword evidence="4 6" id="KW-1133">Transmembrane helix</keyword>
<dbReference type="InterPro" id="IPR035906">
    <property type="entry name" value="MetI-like_sf"/>
</dbReference>
<keyword evidence="2 6" id="KW-0813">Transport</keyword>
<dbReference type="EMBL" id="SGWQ01000017">
    <property type="protein sequence ID" value="RZS30356.1"/>
    <property type="molecule type" value="Genomic_DNA"/>
</dbReference>
<organism evidence="8 9">
    <name type="scientific">Herbihabitans rhizosphaerae</name>
    <dbReference type="NCBI Taxonomy" id="1872711"/>
    <lineage>
        <taxon>Bacteria</taxon>
        <taxon>Bacillati</taxon>
        <taxon>Actinomycetota</taxon>
        <taxon>Actinomycetes</taxon>
        <taxon>Pseudonocardiales</taxon>
        <taxon>Pseudonocardiaceae</taxon>
        <taxon>Herbihabitans</taxon>
    </lineage>
</organism>
<dbReference type="RefSeq" id="WP_242613802.1">
    <property type="nucleotide sequence ID" value="NZ_SGWQ01000017.1"/>
</dbReference>
<evidence type="ECO:0000256" key="4">
    <source>
        <dbReference type="ARBA" id="ARBA00022989"/>
    </source>
</evidence>
<gene>
    <name evidence="8" type="ORF">EV193_11752</name>
</gene>
<feature type="transmembrane region" description="Helical" evidence="6">
    <location>
        <begin position="36"/>
        <end position="58"/>
    </location>
</feature>
<comment type="similarity">
    <text evidence="6">Belongs to the binding-protein-dependent transport system permease family.</text>
</comment>